<accession>A0A6V2GZP3</accession>
<dbReference type="PANTHER" id="PTHR31757">
    <property type="entry name" value="SLL0781 PROTEIN"/>
    <property type="match status" value="1"/>
</dbReference>
<evidence type="ECO:0008006" key="2">
    <source>
        <dbReference type="Google" id="ProtNLM"/>
    </source>
</evidence>
<evidence type="ECO:0000313" key="1">
    <source>
        <dbReference type="EMBL" id="CAE4616237.1"/>
    </source>
</evidence>
<organism evidence="1">
    <name type="scientific">Ditylum brightwellii</name>
    <dbReference type="NCBI Taxonomy" id="49249"/>
    <lineage>
        <taxon>Eukaryota</taxon>
        <taxon>Sar</taxon>
        <taxon>Stramenopiles</taxon>
        <taxon>Ochrophyta</taxon>
        <taxon>Bacillariophyta</taxon>
        <taxon>Mediophyceae</taxon>
        <taxon>Lithodesmiophycidae</taxon>
        <taxon>Lithodesmiales</taxon>
        <taxon>Lithodesmiaceae</taxon>
        <taxon>Ditylum</taxon>
    </lineage>
</organism>
<protein>
    <recommendedName>
        <fullName evidence="2">SnoaL-like domain-containing protein</fullName>
    </recommendedName>
</protein>
<dbReference type="InterPro" id="IPR032710">
    <property type="entry name" value="NTF2-like_dom_sf"/>
</dbReference>
<dbReference type="InterPro" id="IPR009783">
    <property type="entry name" value="DUF1348"/>
</dbReference>
<dbReference type="SUPFAM" id="SSF54427">
    <property type="entry name" value="NTF2-like"/>
    <property type="match status" value="1"/>
</dbReference>
<dbReference type="AlphaFoldDB" id="A0A6V2GZP3"/>
<dbReference type="Gene3D" id="3.10.450.50">
    <property type="match status" value="1"/>
</dbReference>
<dbReference type="Pfam" id="PF07080">
    <property type="entry name" value="DUF1348"/>
    <property type="match status" value="1"/>
</dbReference>
<proteinExistence type="predicted"/>
<reference evidence="1" key="1">
    <citation type="submission" date="2021-01" db="EMBL/GenBank/DDBJ databases">
        <authorList>
            <person name="Corre E."/>
            <person name="Pelletier E."/>
            <person name="Niang G."/>
            <person name="Scheremetjew M."/>
            <person name="Finn R."/>
            <person name="Kale V."/>
            <person name="Holt S."/>
            <person name="Cochrane G."/>
            <person name="Meng A."/>
            <person name="Brown T."/>
            <person name="Cohen L."/>
        </authorList>
    </citation>
    <scope>NUCLEOTIDE SEQUENCE</scope>
    <source>
        <strain evidence="1">GSO104</strain>
    </source>
</reference>
<sequence length="174" mass="20841">MISPLVKNITQRAMTTTAQQRIPLPPFTRATAMQKIRLAENAWNLKDPDKVKMAYSPDTVWRNRSVFLQGRDEVRQFLEGKWDREKDYRLIKELWAFTDDRIAVRFCYEYHNEDGEWFRAHGNENWLFDSDGFMKERHASINDVPIKEKDRKFLWLTENNIRPDDYPELSELGL</sequence>
<dbReference type="PANTHER" id="PTHR31757:SF0">
    <property type="entry name" value="SLL0781 PROTEIN"/>
    <property type="match status" value="1"/>
</dbReference>
<name>A0A6V2GZP3_9STRA</name>
<dbReference type="EMBL" id="HBNS01024900">
    <property type="protein sequence ID" value="CAE4616237.1"/>
    <property type="molecule type" value="Transcribed_RNA"/>
</dbReference>
<gene>
    <name evidence="1" type="ORF">DBRI00130_LOCUS19640</name>
</gene>